<dbReference type="Proteomes" id="UP000092445">
    <property type="component" value="Unassembled WGS sequence"/>
</dbReference>
<reference evidence="1" key="2">
    <citation type="submission" date="2020-05" db="UniProtKB">
        <authorList>
            <consortium name="EnsemblMetazoa"/>
        </authorList>
    </citation>
    <scope>IDENTIFICATION</scope>
    <source>
        <strain evidence="1">IAEA</strain>
    </source>
</reference>
<name>A0A1A9ZRJ7_GLOPL</name>
<evidence type="ECO:0000313" key="1">
    <source>
        <dbReference type="EnsemblMetazoa" id="GPAI022763-PA"/>
    </source>
</evidence>
<proteinExistence type="predicted"/>
<organism evidence="1 2">
    <name type="scientific">Glossina pallidipes</name>
    <name type="common">Tsetse fly</name>
    <dbReference type="NCBI Taxonomy" id="7398"/>
    <lineage>
        <taxon>Eukaryota</taxon>
        <taxon>Metazoa</taxon>
        <taxon>Ecdysozoa</taxon>
        <taxon>Arthropoda</taxon>
        <taxon>Hexapoda</taxon>
        <taxon>Insecta</taxon>
        <taxon>Pterygota</taxon>
        <taxon>Neoptera</taxon>
        <taxon>Endopterygota</taxon>
        <taxon>Diptera</taxon>
        <taxon>Brachycera</taxon>
        <taxon>Muscomorpha</taxon>
        <taxon>Hippoboscoidea</taxon>
        <taxon>Glossinidae</taxon>
        <taxon>Glossina</taxon>
    </lineage>
</organism>
<dbReference type="EnsemblMetazoa" id="GPAI022763-RA">
    <property type="protein sequence ID" value="GPAI022763-PA"/>
    <property type="gene ID" value="GPAI022763"/>
</dbReference>
<dbReference type="VEuPathDB" id="VectorBase:GPAI022763"/>
<reference evidence="2" key="1">
    <citation type="submission" date="2014-03" db="EMBL/GenBank/DDBJ databases">
        <authorList>
            <person name="Aksoy S."/>
            <person name="Warren W."/>
            <person name="Wilson R.K."/>
        </authorList>
    </citation>
    <scope>NUCLEOTIDE SEQUENCE [LARGE SCALE GENOMIC DNA]</scope>
    <source>
        <strain evidence="2">IAEA</strain>
    </source>
</reference>
<protein>
    <submittedName>
        <fullName evidence="1">Uncharacterized protein</fullName>
    </submittedName>
</protein>
<evidence type="ECO:0000313" key="2">
    <source>
        <dbReference type="Proteomes" id="UP000092445"/>
    </source>
</evidence>
<dbReference type="AlphaFoldDB" id="A0A1A9ZRJ7"/>
<keyword evidence="2" id="KW-1185">Reference proteome</keyword>
<sequence>MCSSDSCTHSNSKIENGSAVSFVAATAYLPAYFYYLHRNTDDCMLHVKIPLSQLINLKVKRTCQIVKAHFNINDVCSLAVLEVLRLIGNVVHFLVGTAVNHRTLGVTKGIAGVVASDQQRFEENTSRHFCYNKRLFIFSEQLTKTYSNA</sequence>
<accession>A0A1A9ZRJ7</accession>